<protein>
    <submittedName>
        <fullName evidence="2">Cell division protein ftsj</fullName>
    </submittedName>
</protein>
<evidence type="ECO:0000259" key="1">
    <source>
        <dbReference type="Pfam" id="PF21788"/>
    </source>
</evidence>
<gene>
    <name evidence="2" type="ORF">APZ42_003216</name>
</gene>
<proteinExistence type="predicted"/>
<dbReference type="Pfam" id="PF21788">
    <property type="entry name" value="TNP-like_GBD"/>
    <property type="match status" value="1"/>
</dbReference>
<sequence length="78" mass="9281">FQGHNVNFYSYEHLLEAQKGLQLMLCCRLTEAHVKPNNFQKMNVRLVAQLFSERNALAFKIYREMPAFTANEKRLKKY</sequence>
<dbReference type="GO" id="GO:0051301">
    <property type="term" value="P:cell division"/>
    <property type="evidence" value="ECO:0007669"/>
    <property type="project" value="UniProtKB-KW"/>
</dbReference>
<reference evidence="2 3" key="1">
    <citation type="submission" date="2016-03" db="EMBL/GenBank/DDBJ databases">
        <title>EvidentialGene: Evidence-directed Construction of Genes on Genomes.</title>
        <authorList>
            <person name="Gilbert D.G."/>
            <person name="Choi J.-H."/>
            <person name="Mockaitis K."/>
            <person name="Colbourne J."/>
            <person name="Pfrender M."/>
        </authorList>
    </citation>
    <scope>NUCLEOTIDE SEQUENCE [LARGE SCALE GENOMIC DNA]</scope>
    <source>
        <strain evidence="2 3">Xinb3</strain>
        <tissue evidence="2">Complete organism</tissue>
    </source>
</reference>
<name>A0A164HQB5_9CRUS</name>
<keyword evidence="2" id="KW-0131">Cell cycle</keyword>
<keyword evidence="2" id="KW-0132">Cell division</keyword>
<evidence type="ECO:0000313" key="2">
    <source>
        <dbReference type="EMBL" id="KZS00462.1"/>
    </source>
</evidence>
<feature type="domain" description="Transposable element P transposase-like GTP-binding insertion" evidence="1">
    <location>
        <begin position="4"/>
        <end position="65"/>
    </location>
</feature>
<dbReference type="EMBL" id="LRGB01009846">
    <property type="protein sequence ID" value="KZS00462.1"/>
    <property type="molecule type" value="Genomic_DNA"/>
</dbReference>
<dbReference type="InterPro" id="IPR048366">
    <property type="entry name" value="TNP-like_GBD"/>
</dbReference>
<dbReference type="Proteomes" id="UP000076858">
    <property type="component" value="Unassembled WGS sequence"/>
</dbReference>
<accession>A0A164HQB5</accession>
<dbReference type="AlphaFoldDB" id="A0A164HQB5"/>
<evidence type="ECO:0000313" key="3">
    <source>
        <dbReference type="Proteomes" id="UP000076858"/>
    </source>
</evidence>
<organism evidence="2 3">
    <name type="scientific">Daphnia magna</name>
    <dbReference type="NCBI Taxonomy" id="35525"/>
    <lineage>
        <taxon>Eukaryota</taxon>
        <taxon>Metazoa</taxon>
        <taxon>Ecdysozoa</taxon>
        <taxon>Arthropoda</taxon>
        <taxon>Crustacea</taxon>
        <taxon>Branchiopoda</taxon>
        <taxon>Diplostraca</taxon>
        <taxon>Cladocera</taxon>
        <taxon>Anomopoda</taxon>
        <taxon>Daphniidae</taxon>
        <taxon>Daphnia</taxon>
    </lineage>
</organism>
<feature type="non-terminal residue" evidence="2">
    <location>
        <position position="1"/>
    </location>
</feature>
<comment type="caution">
    <text evidence="2">The sequence shown here is derived from an EMBL/GenBank/DDBJ whole genome shotgun (WGS) entry which is preliminary data.</text>
</comment>
<keyword evidence="3" id="KW-1185">Reference proteome</keyword>